<feature type="domain" description="Acyl-CoA dehydrogenase/oxidase C-terminal" evidence="6">
    <location>
        <begin position="237"/>
        <end position="389"/>
    </location>
</feature>
<feature type="domain" description="Acyl-CoA dehydrogenase/oxidase N-terminal" evidence="8">
    <location>
        <begin position="6"/>
        <end position="127"/>
    </location>
</feature>
<proteinExistence type="inferred from homology"/>
<dbReference type="Pfam" id="PF00441">
    <property type="entry name" value="Acyl-CoA_dh_1"/>
    <property type="match status" value="1"/>
</dbReference>
<dbReference type="InterPro" id="IPR036250">
    <property type="entry name" value="AcylCo_DH-like_C"/>
</dbReference>
<dbReference type="PANTHER" id="PTHR43292">
    <property type="entry name" value="ACYL-COA DEHYDROGENASE"/>
    <property type="match status" value="1"/>
</dbReference>
<dbReference type="InterPro" id="IPR052161">
    <property type="entry name" value="Mycobact_Acyl-CoA_DH"/>
</dbReference>
<name>A0ABN7QA76_9BURK</name>
<dbReference type="InterPro" id="IPR046373">
    <property type="entry name" value="Acyl-CoA_Oxase/DH_mid-dom_sf"/>
</dbReference>
<comment type="cofactor">
    <cofactor evidence="1">
        <name>FAD</name>
        <dbReference type="ChEBI" id="CHEBI:57692"/>
    </cofactor>
</comment>
<dbReference type="Gene3D" id="2.40.110.10">
    <property type="entry name" value="Butyryl-CoA Dehydrogenase, subunit A, domain 2"/>
    <property type="match status" value="1"/>
</dbReference>
<dbReference type="GO" id="GO:0016491">
    <property type="term" value="F:oxidoreductase activity"/>
    <property type="evidence" value="ECO:0007669"/>
    <property type="project" value="UniProtKB-KW"/>
</dbReference>
<sequence>MDFNDTPAEAAFRAEARRFLEANAPRRRNDVAQSRQRYAEDANGLVRAKDWQRRKAEAGFAAITWDKRWGGRGGTAMEQVIYNEEEAQFDVNATVFGIGLGMCIPTMMAYATPAQLDRHVAPALRGEEIWCQLFSEPSAGSDLAGLRTRAERDRDDWVVNGQKIWTSGAHHSDYGLLLTRTDPSAPKHAGITAFFVDMKSPGVEVRRIRQISGTSHFCEVFFTDVRIPDAQRLGEINGGWKVALTTLMTERLAVGEAPRPNIDDMLSLVRQSDVDGVPALDHAAVRDRLASWYVKSQGVKYTRMRTMTRLSRGQAPGPEASVCKVVSIGLLQEMADFGMDLAGQAGAVMDGDLAPMQGWFQTAMLYAPGSRVAGGTDEILRNIIAERVLGLPGDVRVDKDVPFNQVTKR</sequence>
<evidence type="ECO:0000313" key="9">
    <source>
        <dbReference type="EMBL" id="CAG2159324.1"/>
    </source>
</evidence>
<evidence type="ECO:0000259" key="7">
    <source>
        <dbReference type="Pfam" id="PF02770"/>
    </source>
</evidence>
<dbReference type="RefSeq" id="WP_211957435.1">
    <property type="nucleotide sequence ID" value="NZ_CAJPVI010000057.1"/>
</dbReference>
<dbReference type="InterPro" id="IPR006091">
    <property type="entry name" value="Acyl-CoA_Oxase/DH_mid-dom"/>
</dbReference>
<dbReference type="EMBL" id="CAJPVI010000057">
    <property type="protein sequence ID" value="CAG2159324.1"/>
    <property type="molecule type" value="Genomic_DNA"/>
</dbReference>
<evidence type="ECO:0000256" key="1">
    <source>
        <dbReference type="ARBA" id="ARBA00001974"/>
    </source>
</evidence>
<evidence type="ECO:0000256" key="3">
    <source>
        <dbReference type="ARBA" id="ARBA00022630"/>
    </source>
</evidence>
<keyword evidence="10" id="KW-1185">Reference proteome</keyword>
<comment type="similarity">
    <text evidence="2">Belongs to the acyl-CoA dehydrogenase family.</text>
</comment>
<dbReference type="InterPro" id="IPR009100">
    <property type="entry name" value="AcylCoA_DH/oxidase_NM_dom_sf"/>
</dbReference>
<dbReference type="Proteomes" id="UP000672657">
    <property type="component" value="Unassembled WGS sequence"/>
</dbReference>
<dbReference type="SUPFAM" id="SSF56645">
    <property type="entry name" value="Acyl-CoA dehydrogenase NM domain-like"/>
    <property type="match status" value="1"/>
</dbReference>
<keyword evidence="4" id="KW-0274">FAD</keyword>
<accession>A0ABN7QA76</accession>
<evidence type="ECO:0000256" key="2">
    <source>
        <dbReference type="ARBA" id="ARBA00009347"/>
    </source>
</evidence>
<dbReference type="InterPro" id="IPR013786">
    <property type="entry name" value="AcylCoA_DH/ox_N"/>
</dbReference>
<gene>
    <name evidence="9" type="ORF">LMG26411_06615</name>
</gene>
<dbReference type="Gene3D" id="1.10.540.10">
    <property type="entry name" value="Acyl-CoA dehydrogenase/oxidase, N-terminal domain"/>
    <property type="match status" value="1"/>
</dbReference>
<dbReference type="InterPro" id="IPR037069">
    <property type="entry name" value="AcylCoA_DH/ox_N_sf"/>
</dbReference>
<evidence type="ECO:0000259" key="6">
    <source>
        <dbReference type="Pfam" id="PF00441"/>
    </source>
</evidence>
<protein>
    <submittedName>
        <fullName evidence="9">Acyl-CoA dehydrogenase FadE34</fullName>
        <ecNumber evidence="9">1.3.99.-</ecNumber>
    </submittedName>
</protein>
<keyword evidence="5 9" id="KW-0560">Oxidoreductase</keyword>
<evidence type="ECO:0000259" key="8">
    <source>
        <dbReference type="Pfam" id="PF02771"/>
    </source>
</evidence>
<dbReference type="EC" id="1.3.99.-" evidence="9"/>
<dbReference type="PANTHER" id="PTHR43292:SF4">
    <property type="entry name" value="ACYL-COA DEHYDROGENASE FADE34"/>
    <property type="match status" value="1"/>
</dbReference>
<evidence type="ECO:0000256" key="5">
    <source>
        <dbReference type="ARBA" id="ARBA00023002"/>
    </source>
</evidence>
<organism evidence="9 10">
    <name type="scientific">Cupriavidus numazuensis</name>
    <dbReference type="NCBI Taxonomy" id="221992"/>
    <lineage>
        <taxon>Bacteria</taxon>
        <taxon>Pseudomonadati</taxon>
        <taxon>Pseudomonadota</taxon>
        <taxon>Betaproteobacteria</taxon>
        <taxon>Burkholderiales</taxon>
        <taxon>Burkholderiaceae</taxon>
        <taxon>Cupriavidus</taxon>
    </lineage>
</organism>
<keyword evidence="3" id="KW-0285">Flavoprotein</keyword>
<evidence type="ECO:0000256" key="4">
    <source>
        <dbReference type="ARBA" id="ARBA00022827"/>
    </source>
</evidence>
<feature type="domain" description="Acyl-CoA oxidase/dehydrogenase middle" evidence="7">
    <location>
        <begin position="131"/>
        <end position="225"/>
    </location>
</feature>
<dbReference type="Pfam" id="PF02771">
    <property type="entry name" value="Acyl-CoA_dh_N"/>
    <property type="match status" value="1"/>
</dbReference>
<evidence type="ECO:0000313" key="10">
    <source>
        <dbReference type="Proteomes" id="UP000672657"/>
    </source>
</evidence>
<dbReference type="SUPFAM" id="SSF47203">
    <property type="entry name" value="Acyl-CoA dehydrogenase C-terminal domain-like"/>
    <property type="match status" value="1"/>
</dbReference>
<dbReference type="InterPro" id="IPR009075">
    <property type="entry name" value="AcylCo_DH/oxidase_C"/>
</dbReference>
<reference evidence="9 10" key="1">
    <citation type="submission" date="2021-03" db="EMBL/GenBank/DDBJ databases">
        <authorList>
            <person name="Peeters C."/>
        </authorList>
    </citation>
    <scope>NUCLEOTIDE SEQUENCE [LARGE SCALE GENOMIC DNA]</scope>
    <source>
        <strain evidence="9 10">LMG 26411</strain>
    </source>
</reference>
<comment type="caution">
    <text evidence="9">The sequence shown here is derived from an EMBL/GenBank/DDBJ whole genome shotgun (WGS) entry which is preliminary data.</text>
</comment>
<dbReference type="Pfam" id="PF02770">
    <property type="entry name" value="Acyl-CoA_dh_M"/>
    <property type="match status" value="1"/>
</dbReference>
<dbReference type="Gene3D" id="1.20.140.10">
    <property type="entry name" value="Butyryl-CoA Dehydrogenase, subunit A, domain 3"/>
    <property type="match status" value="1"/>
</dbReference>